<evidence type="ECO:0000256" key="5">
    <source>
        <dbReference type="PROSITE-ProRule" id="PRU00043"/>
    </source>
</evidence>
<evidence type="ECO:0000256" key="1">
    <source>
        <dbReference type="ARBA" id="ARBA00004370"/>
    </source>
</evidence>
<dbReference type="PROSITE" id="PS00232">
    <property type="entry name" value="CADHERIN_1"/>
    <property type="match status" value="1"/>
</dbReference>
<protein>
    <recommendedName>
        <fullName evidence="6">Cadherin domain-containing protein</fullName>
    </recommendedName>
</protein>
<dbReference type="EMBL" id="JH431948">
    <property type="status" value="NOT_ANNOTATED_CDS"/>
    <property type="molecule type" value="Genomic_DNA"/>
</dbReference>
<dbReference type="InterPro" id="IPR015919">
    <property type="entry name" value="Cadherin-like_sf"/>
</dbReference>
<evidence type="ECO:0000259" key="6">
    <source>
        <dbReference type="PROSITE" id="PS50268"/>
    </source>
</evidence>
<dbReference type="eggNOG" id="KOG3594">
    <property type="taxonomic scope" value="Eukaryota"/>
</dbReference>
<dbReference type="EnsemblMetazoa" id="SMAR009900-RA">
    <property type="protein sequence ID" value="SMAR009900-PA"/>
    <property type="gene ID" value="SMAR009900"/>
</dbReference>
<reference evidence="8" key="1">
    <citation type="submission" date="2011-05" db="EMBL/GenBank/DDBJ databases">
        <authorList>
            <person name="Richards S.R."/>
            <person name="Qu J."/>
            <person name="Jiang H."/>
            <person name="Jhangiani S.N."/>
            <person name="Agravi P."/>
            <person name="Goodspeed R."/>
            <person name="Gross S."/>
            <person name="Mandapat C."/>
            <person name="Jackson L."/>
            <person name="Mathew T."/>
            <person name="Pu L."/>
            <person name="Thornton R."/>
            <person name="Saada N."/>
            <person name="Wilczek-Boney K.B."/>
            <person name="Lee S."/>
            <person name="Kovar C."/>
            <person name="Wu Y."/>
            <person name="Scherer S.E."/>
            <person name="Worley K.C."/>
            <person name="Muzny D.M."/>
            <person name="Gibbs R."/>
        </authorList>
    </citation>
    <scope>NUCLEOTIDE SEQUENCE</scope>
    <source>
        <strain evidence="8">Brora</strain>
    </source>
</reference>
<comment type="subcellular location">
    <subcellularLocation>
        <location evidence="1">Membrane</location>
    </subcellularLocation>
</comment>
<dbReference type="GO" id="GO:0016342">
    <property type="term" value="C:catenin complex"/>
    <property type="evidence" value="ECO:0007669"/>
    <property type="project" value="TreeGrafter"/>
</dbReference>
<evidence type="ECO:0000256" key="3">
    <source>
        <dbReference type="ARBA" id="ARBA00022837"/>
    </source>
</evidence>
<dbReference type="HOGENOM" id="CLU_579135_0_0_1"/>
<name>T1J875_STRMM</name>
<dbReference type="PROSITE" id="PS50268">
    <property type="entry name" value="CADHERIN_2"/>
    <property type="match status" value="1"/>
</dbReference>
<evidence type="ECO:0000256" key="4">
    <source>
        <dbReference type="ARBA" id="ARBA00023136"/>
    </source>
</evidence>
<dbReference type="Gene3D" id="2.60.40.60">
    <property type="entry name" value="Cadherins"/>
    <property type="match status" value="3"/>
</dbReference>
<dbReference type="PRINTS" id="PR00205">
    <property type="entry name" value="CADHERIN"/>
</dbReference>
<evidence type="ECO:0000256" key="2">
    <source>
        <dbReference type="ARBA" id="ARBA00022737"/>
    </source>
</evidence>
<dbReference type="STRING" id="126957.T1J875"/>
<keyword evidence="8" id="KW-1185">Reference proteome</keyword>
<dbReference type="Pfam" id="PF00028">
    <property type="entry name" value="Cadherin"/>
    <property type="match status" value="1"/>
</dbReference>
<evidence type="ECO:0000313" key="7">
    <source>
        <dbReference type="EnsemblMetazoa" id="SMAR009900-PA"/>
    </source>
</evidence>
<reference evidence="7" key="2">
    <citation type="submission" date="2015-02" db="UniProtKB">
        <authorList>
            <consortium name="EnsemblMetazoa"/>
        </authorList>
    </citation>
    <scope>IDENTIFICATION</scope>
</reference>
<evidence type="ECO:0000313" key="8">
    <source>
        <dbReference type="Proteomes" id="UP000014500"/>
    </source>
</evidence>
<organism evidence="7 8">
    <name type="scientific">Strigamia maritima</name>
    <name type="common">European centipede</name>
    <name type="synonym">Geophilus maritimus</name>
    <dbReference type="NCBI Taxonomy" id="126957"/>
    <lineage>
        <taxon>Eukaryota</taxon>
        <taxon>Metazoa</taxon>
        <taxon>Ecdysozoa</taxon>
        <taxon>Arthropoda</taxon>
        <taxon>Myriapoda</taxon>
        <taxon>Chilopoda</taxon>
        <taxon>Pleurostigmophora</taxon>
        <taxon>Geophilomorpha</taxon>
        <taxon>Linotaeniidae</taxon>
        <taxon>Strigamia</taxon>
    </lineage>
</organism>
<keyword evidence="4" id="KW-0472">Membrane</keyword>
<keyword evidence="2" id="KW-0677">Repeat</keyword>
<dbReference type="GO" id="GO:0005509">
    <property type="term" value="F:calcium ion binding"/>
    <property type="evidence" value="ECO:0007669"/>
    <property type="project" value="UniProtKB-UniRule"/>
</dbReference>
<dbReference type="PANTHER" id="PTHR24027:SF438">
    <property type="entry name" value="CADHERIN 23"/>
    <property type="match status" value="1"/>
</dbReference>
<dbReference type="CDD" id="cd11304">
    <property type="entry name" value="Cadherin_repeat"/>
    <property type="match status" value="2"/>
</dbReference>
<dbReference type="AlphaFoldDB" id="T1J875"/>
<proteinExistence type="predicted"/>
<dbReference type="InterPro" id="IPR039808">
    <property type="entry name" value="Cadherin"/>
</dbReference>
<dbReference type="GO" id="GO:0045296">
    <property type="term" value="F:cadherin binding"/>
    <property type="evidence" value="ECO:0007669"/>
    <property type="project" value="TreeGrafter"/>
</dbReference>
<dbReference type="OMA" id="TNMGHNG"/>
<dbReference type="SUPFAM" id="SSF49313">
    <property type="entry name" value="Cadherin-like"/>
    <property type="match status" value="2"/>
</dbReference>
<dbReference type="InterPro" id="IPR020894">
    <property type="entry name" value="Cadherin_CS"/>
</dbReference>
<accession>T1J875</accession>
<dbReference type="PhylomeDB" id="T1J875"/>
<sequence length="472" mass="51990">MAAMEPPLVGYSGRVGGCLRGWILLIGILSSTVRGSSAVIKDGNGVRRMAVPHDAYPGFAIHKLASSLTDNVIHSVGFRMLDTDQSSLFAVLEDGLLTTTGNVSHLMGKPVTLVVLEVYPEFTATQTVQLHVLDSRKMLHFPLTVLKGEIEEHAPVGMPVRGLEAISAGEGVRLPVTYSIVSGNIGHAFRLEPIASNASVSAYGAPLAAVRLVVNADLDREIRDSYDLVVRATDSAQVDMADARVHVQILDLNDNAPIFEKEDYYIRVMRDTPRFSVVAQVHAYDADGDDIIYKATRPSPTFFTVPKTGEILLIGEPQLKDYEVIVRAHDARQPPLYGTRPAHVHIEVVGGLLTFSARELTLPGDEHLLTLDGLPDVHVLVKRHVKRSTVRPTKTVEYRESEGHQEGAVVFHLENKSGKEKFKLKEENNWVMVDAAGAVRVKRKWDYEELGSEKTIDFWVTITNTIHGGKYI</sequence>
<dbReference type="Proteomes" id="UP000014500">
    <property type="component" value="Unassembled WGS sequence"/>
</dbReference>
<dbReference type="GO" id="GO:0008013">
    <property type="term" value="F:beta-catenin binding"/>
    <property type="evidence" value="ECO:0007669"/>
    <property type="project" value="TreeGrafter"/>
</dbReference>
<dbReference type="SMART" id="SM00112">
    <property type="entry name" value="CA"/>
    <property type="match status" value="1"/>
</dbReference>
<feature type="domain" description="Cadherin" evidence="6">
    <location>
        <begin position="142"/>
        <end position="259"/>
    </location>
</feature>
<dbReference type="GO" id="GO:0016477">
    <property type="term" value="P:cell migration"/>
    <property type="evidence" value="ECO:0007669"/>
    <property type="project" value="TreeGrafter"/>
</dbReference>
<dbReference type="PANTHER" id="PTHR24027">
    <property type="entry name" value="CADHERIN-23"/>
    <property type="match status" value="1"/>
</dbReference>
<dbReference type="InterPro" id="IPR002126">
    <property type="entry name" value="Cadherin-like_dom"/>
</dbReference>
<dbReference type="GO" id="GO:0007156">
    <property type="term" value="P:homophilic cell adhesion via plasma membrane adhesion molecules"/>
    <property type="evidence" value="ECO:0007669"/>
    <property type="project" value="InterPro"/>
</dbReference>
<keyword evidence="3 5" id="KW-0106">Calcium</keyword>